<accession>X0TLF1</accession>
<protein>
    <submittedName>
        <fullName evidence="2">Uncharacterized protein</fullName>
    </submittedName>
</protein>
<name>X0TLF1_9ZZZZ</name>
<feature type="compositionally biased region" description="Polar residues" evidence="1">
    <location>
        <begin position="214"/>
        <end position="225"/>
    </location>
</feature>
<evidence type="ECO:0000256" key="1">
    <source>
        <dbReference type="SAM" id="MobiDB-lite"/>
    </source>
</evidence>
<comment type="caution">
    <text evidence="2">The sequence shown here is derived from an EMBL/GenBank/DDBJ whole genome shotgun (WGS) entry which is preliminary data.</text>
</comment>
<dbReference type="SUPFAM" id="SSF56672">
    <property type="entry name" value="DNA/RNA polymerases"/>
    <property type="match status" value="1"/>
</dbReference>
<proteinExistence type="predicted"/>
<evidence type="ECO:0000313" key="2">
    <source>
        <dbReference type="EMBL" id="GAF94064.1"/>
    </source>
</evidence>
<dbReference type="AlphaFoldDB" id="X0TLF1"/>
<feature type="non-terminal residue" evidence="2">
    <location>
        <position position="276"/>
    </location>
</feature>
<feature type="non-terminal residue" evidence="2">
    <location>
        <position position="1"/>
    </location>
</feature>
<dbReference type="EMBL" id="BARS01018402">
    <property type="protein sequence ID" value="GAF94064.1"/>
    <property type="molecule type" value="Genomic_DNA"/>
</dbReference>
<organism evidence="2">
    <name type="scientific">marine sediment metagenome</name>
    <dbReference type="NCBI Taxonomy" id="412755"/>
    <lineage>
        <taxon>unclassified sequences</taxon>
        <taxon>metagenomes</taxon>
        <taxon>ecological metagenomes</taxon>
    </lineage>
</organism>
<dbReference type="InterPro" id="IPR043502">
    <property type="entry name" value="DNA/RNA_pol_sf"/>
</dbReference>
<sequence>KAVKKSGGSGCRAIDLLKPSQAFAHVACAPAYLVAPYAVGDVRRTRALHEAIHPQIIGEAYDRERRVLLPLLRTERRGIPIDGKGLHEDTRAGLLLWNRLDLWIQKRLKAPDLDVGKPERLADALEEAGLVEEWILTAKDRRSTSYQSLREVCSDRQLVDVLKFRNILRTQIRTFAQPWLAQADYGGRAFCSFNQVRRAEERRGGKSVGARTGRLSTAPNLQNVPDSKMPIATTAKQWQKIKHRGDALFVPLHGAKLIDLRARVCAPRGYLLGDHD</sequence>
<gene>
    <name evidence="2" type="ORF">S01H1_29943</name>
</gene>
<reference evidence="2" key="1">
    <citation type="journal article" date="2014" name="Front. Microbiol.">
        <title>High frequency of phylogenetically diverse reductive dehalogenase-homologous genes in deep subseafloor sedimentary metagenomes.</title>
        <authorList>
            <person name="Kawai M."/>
            <person name="Futagami T."/>
            <person name="Toyoda A."/>
            <person name="Takaki Y."/>
            <person name="Nishi S."/>
            <person name="Hori S."/>
            <person name="Arai W."/>
            <person name="Tsubouchi T."/>
            <person name="Morono Y."/>
            <person name="Uchiyama I."/>
            <person name="Ito T."/>
            <person name="Fujiyama A."/>
            <person name="Inagaki F."/>
            <person name="Takami H."/>
        </authorList>
    </citation>
    <scope>NUCLEOTIDE SEQUENCE</scope>
    <source>
        <strain evidence="2">Expedition CK06-06</strain>
    </source>
</reference>
<feature type="region of interest" description="Disordered" evidence="1">
    <location>
        <begin position="202"/>
        <end position="227"/>
    </location>
</feature>